<accession>A0AAF0UZC4</accession>
<name>A0AAF0UZC4_SOLVR</name>
<gene>
    <name evidence="1" type="ORF">MTR67_048687</name>
</gene>
<reference evidence="1" key="1">
    <citation type="submission" date="2023-08" db="EMBL/GenBank/DDBJ databases">
        <title>A de novo genome assembly of Solanum verrucosum Schlechtendal, a Mexican diploid species geographically isolated from the other diploid A-genome species in potato relatives.</title>
        <authorList>
            <person name="Hosaka K."/>
        </authorList>
    </citation>
    <scope>NUCLEOTIDE SEQUENCE</scope>
    <source>
        <tissue evidence="1">Young leaves</tissue>
    </source>
</reference>
<evidence type="ECO:0000313" key="1">
    <source>
        <dbReference type="EMBL" id="WMV55302.1"/>
    </source>
</evidence>
<dbReference type="Proteomes" id="UP001234989">
    <property type="component" value="Chromosome 11"/>
</dbReference>
<dbReference type="AlphaFoldDB" id="A0AAF0UZC4"/>
<sequence length="67" mass="7896">MNPPEFHGYKVEKDPQEFIDEVYKVLMIMGVTQVEKKELTAYQLKGVVQIWFNQWKEGRPKDVGPLD</sequence>
<dbReference type="EMBL" id="CP133622">
    <property type="protein sequence ID" value="WMV55302.1"/>
    <property type="molecule type" value="Genomic_DNA"/>
</dbReference>
<keyword evidence="2" id="KW-1185">Reference proteome</keyword>
<evidence type="ECO:0008006" key="3">
    <source>
        <dbReference type="Google" id="ProtNLM"/>
    </source>
</evidence>
<protein>
    <recommendedName>
        <fullName evidence="3">Gag-pol polyprotein</fullName>
    </recommendedName>
</protein>
<proteinExistence type="predicted"/>
<organism evidence="1 2">
    <name type="scientific">Solanum verrucosum</name>
    <dbReference type="NCBI Taxonomy" id="315347"/>
    <lineage>
        <taxon>Eukaryota</taxon>
        <taxon>Viridiplantae</taxon>
        <taxon>Streptophyta</taxon>
        <taxon>Embryophyta</taxon>
        <taxon>Tracheophyta</taxon>
        <taxon>Spermatophyta</taxon>
        <taxon>Magnoliopsida</taxon>
        <taxon>eudicotyledons</taxon>
        <taxon>Gunneridae</taxon>
        <taxon>Pentapetalae</taxon>
        <taxon>asterids</taxon>
        <taxon>lamiids</taxon>
        <taxon>Solanales</taxon>
        <taxon>Solanaceae</taxon>
        <taxon>Solanoideae</taxon>
        <taxon>Solaneae</taxon>
        <taxon>Solanum</taxon>
    </lineage>
</organism>
<evidence type="ECO:0000313" key="2">
    <source>
        <dbReference type="Proteomes" id="UP001234989"/>
    </source>
</evidence>